<evidence type="ECO:0000256" key="1">
    <source>
        <dbReference type="SAM" id="MobiDB-lite"/>
    </source>
</evidence>
<proteinExistence type="predicted"/>
<comment type="caution">
    <text evidence="2">The sequence shown here is derived from an EMBL/GenBank/DDBJ whole genome shotgun (WGS) entry which is preliminary data.</text>
</comment>
<keyword evidence="3" id="KW-1185">Reference proteome</keyword>
<evidence type="ECO:0000313" key="2">
    <source>
        <dbReference type="EMBL" id="MBJ7881204.1"/>
    </source>
</evidence>
<name>A0A934NJD3_9FLAO</name>
<dbReference type="RefSeq" id="WP_199599425.1">
    <property type="nucleotide sequence ID" value="NZ_JAEHJZ010000026.1"/>
</dbReference>
<reference evidence="2 3" key="1">
    <citation type="submission" date="2020-09" db="EMBL/GenBank/DDBJ databases">
        <title>Draft genome of Gelidibacter salicanalis PAMC21136.</title>
        <authorList>
            <person name="Park H."/>
        </authorList>
    </citation>
    <scope>NUCLEOTIDE SEQUENCE [LARGE SCALE GENOMIC DNA]</scope>
    <source>
        <strain evidence="2 3">PAMC21136</strain>
    </source>
</reference>
<accession>A0A934NJD3</accession>
<feature type="compositionally biased region" description="Polar residues" evidence="1">
    <location>
        <begin position="37"/>
        <end position="52"/>
    </location>
</feature>
<organism evidence="2 3">
    <name type="scientific">Gelidibacter salicanalis</name>
    <dbReference type="NCBI Taxonomy" id="291193"/>
    <lineage>
        <taxon>Bacteria</taxon>
        <taxon>Pseudomonadati</taxon>
        <taxon>Bacteroidota</taxon>
        <taxon>Flavobacteriia</taxon>
        <taxon>Flavobacteriales</taxon>
        <taxon>Flavobacteriaceae</taxon>
        <taxon>Gelidibacter</taxon>
    </lineage>
</organism>
<dbReference type="Proteomes" id="UP000662373">
    <property type="component" value="Unassembled WGS sequence"/>
</dbReference>
<feature type="region of interest" description="Disordered" evidence="1">
    <location>
        <begin position="37"/>
        <end position="60"/>
    </location>
</feature>
<dbReference type="AlphaFoldDB" id="A0A934NJD3"/>
<gene>
    <name evidence="2" type="ORF">JEM65_11170</name>
</gene>
<dbReference type="EMBL" id="JAEHJZ010000026">
    <property type="protein sequence ID" value="MBJ7881204.1"/>
    <property type="molecule type" value="Genomic_DNA"/>
</dbReference>
<protein>
    <submittedName>
        <fullName evidence="2">Uncharacterized protein</fullName>
    </submittedName>
</protein>
<evidence type="ECO:0000313" key="3">
    <source>
        <dbReference type="Proteomes" id="UP000662373"/>
    </source>
</evidence>
<sequence>MITKTKLKEQIEHLPEEFTIDELVERLILIEKIESGYQQSESGNYVSESELNSELEKWFK</sequence>